<feature type="region of interest" description="Disordered" evidence="1">
    <location>
        <begin position="376"/>
        <end position="465"/>
    </location>
</feature>
<dbReference type="OrthoDB" id="73788at2759"/>
<feature type="domain" description="BSD" evidence="2">
    <location>
        <begin position="329"/>
        <end position="358"/>
    </location>
</feature>
<gene>
    <name evidence="3" type="ORF">FISHEDRAFT_65535</name>
</gene>
<feature type="compositionally biased region" description="Low complexity" evidence="1">
    <location>
        <begin position="110"/>
        <end position="124"/>
    </location>
</feature>
<dbReference type="EMBL" id="KN881727">
    <property type="protein sequence ID" value="KIY49080.1"/>
    <property type="molecule type" value="Genomic_DNA"/>
</dbReference>
<dbReference type="InterPro" id="IPR035925">
    <property type="entry name" value="BSD_dom_sf"/>
</dbReference>
<dbReference type="AlphaFoldDB" id="A0A0D7AEF4"/>
<dbReference type="SMART" id="SM00751">
    <property type="entry name" value="BSD"/>
    <property type="match status" value="1"/>
</dbReference>
<dbReference type="PANTHER" id="PTHR16019:SF5">
    <property type="entry name" value="BSD DOMAIN-CONTAINING PROTEIN 1"/>
    <property type="match status" value="1"/>
</dbReference>
<dbReference type="GO" id="GO:0005737">
    <property type="term" value="C:cytoplasm"/>
    <property type="evidence" value="ECO:0007669"/>
    <property type="project" value="TreeGrafter"/>
</dbReference>
<feature type="region of interest" description="Disordered" evidence="1">
    <location>
        <begin position="1"/>
        <end position="26"/>
    </location>
</feature>
<keyword evidence="4" id="KW-1185">Reference proteome</keyword>
<dbReference type="Gene3D" id="1.10.3970.10">
    <property type="entry name" value="BSD domain"/>
    <property type="match status" value="1"/>
</dbReference>
<name>A0A0D7AEF4_9AGAR</name>
<evidence type="ECO:0000313" key="4">
    <source>
        <dbReference type="Proteomes" id="UP000054144"/>
    </source>
</evidence>
<dbReference type="Pfam" id="PF03909">
    <property type="entry name" value="BSD"/>
    <property type="match status" value="1"/>
</dbReference>
<reference evidence="3 4" key="1">
    <citation type="journal article" date="2015" name="Fungal Genet. Biol.">
        <title>Evolution of novel wood decay mechanisms in Agaricales revealed by the genome sequences of Fistulina hepatica and Cylindrobasidium torrendii.</title>
        <authorList>
            <person name="Floudas D."/>
            <person name="Held B.W."/>
            <person name="Riley R."/>
            <person name="Nagy L.G."/>
            <person name="Koehler G."/>
            <person name="Ransdell A.S."/>
            <person name="Younus H."/>
            <person name="Chow J."/>
            <person name="Chiniquy J."/>
            <person name="Lipzen A."/>
            <person name="Tritt A."/>
            <person name="Sun H."/>
            <person name="Haridas S."/>
            <person name="LaButti K."/>
            <person name="Ohm R.A."/>
            <person name="Kues U."/>
            <person name="Blanchette R.A."/>
            <person name="Grigoriev I.V."/>
            <person name="Minto R.E."/>
            <person name="Hibbett D.S."/>
        </authorList>
    </citation>
    <scope>NUCLEOTIDE SEQUENCE [LARGE SCALE GENOMIC DNA]</scope>
    <source>
        <strain evidence="3 4">ATCC 64428</strain>
    </source>
</reference>
<feature type="compositionally biased region" description="Low complexity" evidence="1">
    <location>
        <begin position="76"/>
        <end position="89"/>
    </location>
</feature>
<feature type="compositionally biased region" description="Acidic residues" evidence="1">
    <location>
        <begin position="376"/>
        <end position="390"/>
    </location>
</feature>
<feature type="compositionally biased region" description="Polar residues" evidence="1">
    <location>
        <begin position="417"/>
        <end position="431"/>
    </location>
</feature>
<proteinExistence type="predicted"/>
<evidence type="ECO:0000313" key="3">
    <source>
        <dbReference type="EMBL" id="KIY49080.1"/>
    </source>
</evidence>
<feature type="compositionally biased region" description="Basic and acidic residues" evidence="1">
    <location>
        <begin position="444"/>
        <end position="457"/>
    </location>
</feature>
<sequence length="465" mass="50962">MNFIDAYDVSGPSTPLPGGHQRQPSLNEEVGQVIGSLGRFWGDFRRQSQSALESARKDFGQVVSQAQQELSKLGLEPSTSSSSVRSIPESTEEATREVNEVDADGSDETPLASPSPEIAAAAPTSSRRLSLQTFIGRLQSVIPPNVVNAVQANIPEGVRHATDNVDLVQLRNTLSNEFHRVQGVTKAQAEEYLHKSEEMFREAWKDAEVVIKDAVKIIPPEQAGSSSAELIWDGSDMWMLPSASPEGADKGPTRSDTPRSVATRAEALLGYLRTDPEIIKRDPGGEASISEMYSKWSDAEWEEAHGFQGEKWKAQSQDALADATGGSSLKATFDCLVPSSMHENEFWKRYFFRVYQIHTEEEKRKALLQASLGNEEDISWEEEDEDDQEVPEITKSVSTLTPERVSSGESSADKDVSQASGSTSRRVSSDASYDVVSGNVSSVPDDKEVKESPTKEDSDADSDWE</sequence>
<protein>
    <recommendedName>
        <fullName evidence="2">BSD domain-containing protein</fullName>
    </recommendedName>
</protein>
<evidence type="ECO:0000256" key="1">
    <source>
        <dbReference type="SAM" id="MobiDB-lite"/>
    </source>
</evidence>
<feature type="region of interest" description="Disordered" evidence="1">
    <location>
        <begin position="71"/>
        <end position="124"/>
    </location>
</feature>
<dbReference type="PANTHER" id="PTHR16019">
    <property type="entry name" value="SYNAPSE-ASSOCIATED PROTEIN"/>
    <property type="match status" value="1"/>
</dbReference>
<dbReference type="SUPFAM" id="SSF140383">
    <property type="entry name" value="BSD domain-like"/>
    <property type="match status" value="1"/>
</dbReference>
<accession>A0A0D7AEF4</accession>
<evidence type="ECO:0000259" key="2">
    <source>
        <dbReference type="PROSITE" id="PS50858"/>
    </source>
</evidence>
<dbReference type="InterPro" id="IPR005607">
    <property type="entry name" value="BSD_dom"/>
</dbReference>
<organism evidence="3 4">
    <name type="scientific">Fistulina hepatica ATCC 64428</name>
    <dbReference type="NCBI Taxonomy" id="1128425"/>
    <lineage>
        <taxon>Eukaryota</taxon>
        <taxon>Fungi</taxon>
        <taxon>Dikarya</taxon>
        <taxon>Basidiomycota</taxon>
        <taxon>Agaricomycotina</taxon>
        <taxon>Agaricomycetes</taxon>
        <taxon>Agaricomycetidae</taxon>
        <taxon>Agaricales</taxon>
        <taxon>Fistulinaceae</taxon>
        <taxon>Fistulina</taxon>
    </lineage>
</organism>
<dbReference type="InterPro" id="IPR051494">
    <property type="entry name" value="BSD_domain-containing"/>
</dbReference>
<dbReference type="Proteomes" id="UP000054144">
    <property type="component" value="Unassembled WGS sequence"/>
</dbReference>
<dbReference type="PROSITE" id="PS50858">
    <property type="entry name" value="BSD"/>
    <property type="match status" value="1"/>
</dbReference>